<evidence type="ECO:0000256" key="2">
    <source>
        <dbReference type="ARBA" id="ARBA00022448"/>
    </source>
</evidence>
<accession>A0A0D1JES4</accession>
<evidence type="ECO:0000256" key="4">
    <source>
        <dbReference type="ARBA" id="ARBA00022692"/>
    </source>
</evidence>
<dbReference type="RefSeq" id="WP_043711671.1">
    <property type="nucleotide sequence ID" value="NZ_JALOCT010000026.1"/>
</dbReference>
<keyword evidence="4 7" id="KW-0812">Transmembrane</keyword>
<keyword evidence="5 7" id="KW-1133">Transmembrane helix</keyword>
<evidence type="ECO:0000259" key="8">
    <source>
        <dbReference type="PROSITE" id="PS50850"/>
    </source>
</evidence>
<feature type="transmembrane region" description="Helical" evidence="7">
    <location>
        <begin position="86"/>
        <end position="105"/>
    </location>
</feature>
<keyword evidence="3" id="KW-1003">Cell membrane</keyword>
<dbReference type="PROSITE" id="PS50850">
    <property type="entry name" value="MFS"/>
    <property type="match status" value="1"/>
</dbReference>
<feature type="domain" description="Major facilitator superfamily (MFS) profile" evidence="8">
    <location>
        <begin position="21"/>
        <end position="498"/>
    </location>
</feature>
<protein>
    <submittedName>
        <fullName evidence="9">EmrB_3 protein</fullName>
    </submittedName>
</protein>
<evidence type="ECO:0000256" key="6">
    <source>
        <dbReference type="ARBA" id="ARBA00023136"/>
    </source>
</evidence>
<feature type="transmembrane region" description="Helical" evidence="7">
    <location>
        <begin position="148"/>
        <end position="171"/>
    </location>
</feature>
<gene>
    <name evidence="9" type="primary">emrB_3</name>
    <name evidence="9" type="ORF">QX99_01488</name>
</gene>
<keyword evidence="6 7" id="KW-0472">Membrane</keyword>
<comment type="subcellular location">
    <subcellularLocation>
        <location evidence="1">Cell membrane</location>
        <topology evidence="1">Multi-pass membrane protein</topology>
    </subcellularLocation>
</comment>
<comment type="caution">
    <text evidence="9">The sequence shown here is derived from an EMBL/GenBank/DDBJ whole genome shotgun (WGS) entry which is preliminary data.</text>
</comment>
<dbReference type="GO" id="GO:0022857">
    <property type="term" value="F:transmembrane transporter activity"/>
    <property type="evidence" value="ECO:0007669"/>
    <property type="project" value="InterPro"/>
</dbReference>
<dbReference type="STRING" id="137591.AO080_09475"/>
<dbReference type="InterPro" id="IPR020846">
    <property type="entry name" value="MFS_dom"/>
</dbReference>
<dbReference type="InterPro" id="IPR011701">
    <property type="entry name" value="MFS"/>
</dbReference>
<evidence type="ECO:0000256" key="5">
    <source>
        <dbReference type="ARBA" id="ARBA00022989"/>
    </source>
</evidence>
<dbReference type="AlphaFoldDB" id="A0A0D1JES4"/>
<evidence type="ECO:0000256" key="1">
    <source>
        <dbReference type="ARBA" id="ARBA00004651"/>
    </source>
</evidence>
<organism evidence="9 10">
    <name type="scientific">Weissella cibaria</name>
    <dbReference type="NCBI Taxonomy" id="137591"/>
    <lineage>
        <taxon>Bacteria</taxon>
        <taxon>Bacillati</taxon>
        <taxon>Bacillota</taxon>
        <taxon>Bacilli</taxon>
        <taxon>Lactobacillales</taxon>
        <taxon>Lactobacillaceae</taxon>
        <taxon>Weissella</taxon>
    </lineage>
</organism>
<dbReference type="InterPro" id="IPR004638">
    <property type="entry name" value="EmrB-like"/>
</dbReference>
<dbReference type="SUPFAM" id="SSF103473">
    <property type="entry name" value="MFS general substrate transporter"/>
    <property type="match status" value="1"/>
</dbReference>
<dbReference type="eggNOG" id="COG0477">
    <property type="taxonomic scope" value="Bacteria"/>
</dbReference>
<keyword evidence="10" id="KW-1185">Reference proteome</keyword>
<dbReference type="Pfam" id="PF07690">
    <property type="entry name" value="MFS_1"/>
    <property type="match status" value="1"/>
</dbReference>
<dbReference type="PANTHER" id="PTHR42718">
    <property type="entry name" value="MAJOR FACILITATOR SUPERFAMILY MULTIDRUG TRANSPORTER MFSC"/>
    <property type="match status" value="1"/>
</dbReference>
<feature type="transmembrane region" description="Helical" evidence="7">
    <location>
        <begin position="252"/>
        <end position="269"/>
    </location>
</feature>
<feature type="transmembrane region" description="Helical" evidence="7">
    <location>
        <begin position="355"/>
        <end position="375"/>
    </location>
</feature>
<keyword evidence="2" id="KW-0813">Transport</keyword>
<evidence type="ECO:0000256" key="7">
    <source>
        <dbReference type="SAM" id="Phobius"/>
    </source>
</evidence>
<feature type="transmembrane region" description="Helical" evidence="7">
    <location>
        <begin position="221"/>
        <end position="240"/>
    </location>
</feature>
<feature type="transmembrane region" description="Helical" evidence="7">
    <location>
        <begin position="289"/>
        <end position="306"/>
    </location>
</feature>
<dbReference type="InterPro" id="IPR036259">
    <property type="entry name" value="MFS_trans_sf"/>
</dbReference>
<feature type="transmembrane region" description="Helical" evidence="7">
    <location>
        <begin position="326"/>
        <end position="343"/>
    </location>
</feature>
<dbReference type="EMBL" id="JWHU01000029">
    <property type="protein sequence ID" value="KIU19968.1"/>
    <property type="molecule type" value="Genomic_DNA"/>
</dbReference>
<dbReference type="CDD" id="cd17503">
    <property type="entry name" value="MFS_LmrB_MDR_like"/>
    <property type="match status" value="1"/>
</dbReference>
<dbReference type="Gene3D" id="1.20.1250.20">
    <property type="entry name" value="MFS general substrate transporter like domains"/>
    <property type="match status" value="2"/>
</dbReference>
<dbReference type="GO" id="GO:0005886">
    <property type="term" value="C:plasma membrane"/>
    <property type="evidence" value="ECO:0007669"/>
    <property type="project" value="UniProtKB-SubCell"/>
</dbReference>
<feature type="transmembrane region" description="Helical" evidence="7">
    <location>
        <begin position="381"/>
        <end position="405"/>
    </location>
</feature>
<feature type="transmembrane region" description="Helical" evidence="7">
    <location>
        <begin position="52"/>
        <end position="74"/>
    </location>
</feature>
<feature type="transmembrane region" description="Helical" evidence="7">
    <location>
        <begin position="472"/>
        <end position="493"/>
    </location>
</feature>
<evidence type="ECO:0000313" key="10">
    <source>
        <dbReference type="Proteomes" id="UP000032287"/>
    </source>
</evidence>
<feature type="transmembrane region" description="Helical" evidence="7">
    <location>
        <begin position="191"/>
        <end position="209"/>
    </location>
</feature>
<dbReference type="Proteomes" id="UP000032287">
    <property type="component" value="Unassembled WGS sequence"/>
</dbReference>
<dbReference type="NCBIfam" id="TIGR00711">
    <property type="entry name" value="efflux_EmrB"/>
    <property type="match status" value="1"/>
</dbReference>
<feature type="transmembrane region" description="Helical" evidence="7">
    <location>
        <begin position="111"/>
        <end position="136"/>
    </location>
</feature>
<proteinExistence type="predicted"/>
<name>A0A0D1JES4_9LACO</name>
<sequence length="517" mass="55675">MAKNKSVAMDINGTPFSRSAMVAVLLIGTFAGVLMQTSLGTAIPTLMHDFDITLATAQQATTWFLLANGIMMPVSAYLSTRIPSKVLYIFAYLMLFAGMATTAFTPAHHDMWWMFLLGRILVAIAVGVTMPLMQVVMVNIFPAEERGAAMGINGIVIGLAPAIGPTLSGWILEKNHHFLGLTISDSWRTIFYLPMFVLALVIIASLFFIKNVIPNRKMKLDVPSLIISTLGFGIFLWSFTNVATDGWGDFKNVILPMIVGLLFIVLFVVRQLKLDEPFVDVKVFKNHQFALTTVSVMMAMMAMMGVEMMLPTYLQNVHTMSPLESGLTLLPGALMMGIMAPIAGSAYDKIGAKRLALTGFSILAIGTVPFLFLTASTPAHFITALYAVRMFGIAMAMMPLTAMAMSVLPPAEAPHATAANNTARQVASAVVVALLSSVTQNVISNNEPAKALSKTNPLQYGADYLDASMKGFHVSFAIGLGFAIVGIVVAMFLKGGAIKAAGYSNHKPVDPQMKEAE</sequence>
<evidence type="ECO:0000313" key="9">
    <source>
        <dbReference type="EMBL" id="KIU19968.1"/>
    </source>
</evidence>
<dbReference type="PANTHER" id="PTHR42718:SF24">
    <property type="entry name" value="MAJOR FACILITATOR SUPERFAMILY (MFS) PROFILE DOMAIN-CONTAINING PROTEIN"/>
    <property type="match status" value="1"/>
</dbReference>
<reference evidence="9 10" key="1">
    <citation type="journal article" date="2015" name="Microbiology (Mosc.)">
        <title>Genomics of the Weissella cibaria species with an examination of its metabolic traits.</title>
        <authorList>
            <person name="Lynch K.M."/>
            <person name="Lucid A."/>
            <person name="Arendt E.K."/>
            <person name="Sleator R.D."/>
            <person name="Lucey B."/>
            <person name="Coffey A."/>
        </authorList>
    </citation>
    <scope>NUCLEOTIDE SEQUENCE [LARGE SCALE GENOMIC DNA]</scope>
    <source>
        <strain evidence="9 10">MG1</strain>
    </source>
</reference>
<evidence type="ECO:0000256" key="3">
    <source>
        <dbReference type="ARBA" id="ARBA00022475"/>
    </source>
</evidence>
<dbReference type="PATRIC" id="fig|137591.25.peg.1457"/>